<dbReference type="Proteomes" id="UP001055811">
    <property type="component" value="Linkage Group LG08"/>
</dbReference>
<comment type="caution">
    <text evidence="1">The sequence shown here is derived from an EMBL/GenBank/DDBJ whole genome shotgun (WGS) entry which is preliminary data.</text>
</comment>
<evidence type="ECO:0000313" key="2">
    <source>
        <dbReference type="Proteomes" id="UP001055811"/>
    </source>
</evidence>
<reference evidence="1 2" key="2">
    <citation type="journal article" date="2022" name="Mol. Ecol. Resour.">
        <title>The genomes of chicory, endive, great burdock and yacon provide insights into Asteraceae paleo-polyploidization history and plant inulin production.</title>
        <authorList>
            <person name="Fan W."/>
            <person name="Wang S."/>
            <person name="Wang H."/>
            <person name="Wang A."/>
            <person name="Jiang F."/>
            <person name="Liu H."/>
            <person name="Zhao H."/>
            <person name="Xu D."/>
            <person name="Zhang Y."/>
        </authorList>
    </citation>
    <scope>NUCLEOTIDE SEQUENCE [LARGE SCALE GENOMIC DNA]</scope>
    <source>
        <strain evidence="2">cv. Punajuju</strain>
        <tissue evidence="1">Leaves</tissue>
    </source>
</reference>
<sequence>MLLSFLLLVLFYPTCFLARTMPTATTAASTINHQNSTWSNFDKFIDARKGSHFSGILELKNYMQRFGYHKVTNMSSGDKFDDQFEIAVTQYQQKHGLAVTGKLDSETISQITLPRCGVRDTSLPTNIHAIRHYNYFNGKPRWSRAIPTTLTYAFSTNCMVSNLNLSDIKLAFRRSFSRWSAVIPVNFSESETYEFSDIKIGFYSGDHDDGEPFDGVLGVLAHGFSPESGKLHLDAAETWAVDFESEKSKVAVDLESVATHEIGHVLGLAHSFEKESVMYPSLKPRDRKTDLEVDDIEGIQQLYGSNPNFNIEALSQSETSSSHGMDTKMELRSSRWVILVAMSLILSIMVNA</sequence>
<keyword evidence="2" id="KW-1185">Reference proteome</keyword>
<gene>
    <name evidence="1" type="ORF">L2E82_45603</name>
</gene>
<organism evidence="1 2">
    <name type="scientific">Cichorium intybus</name>
    <name type="common">Chicory</name>
    <dbReference type="NCBI Taxonomy" id="13427"/>
    <lineage>
        <taxon>Eukaryota</taxon>
        <taxon>Viridiplantae</taxon>
        <taxon>Streptophyta</taxon>
        <taxon>Embryophyta</taxon>
        <taxon>Tracheophyta</taxon>
        <taxon>Spermatophyta</taxon>
        <taxon>Magnoliopsida</taxon>
        <taxon>eudicotyledons</taxon>
        <taxon>Gunneridae</taxon>
        <taxon>Pentapetalae</taxon>
        <taxon>asterids</taxon>
        <taxon>campanulids</taxon>
        <taxon>Asterales</taxon>
        <taxon>Asteraceae</taxon>
        <taxon>Cichorioideae</taxon>
        <taxon>Cichorieae</taxon>
        <taxon>Cichoriinae</taxon>
        <taxon>Cichorium</taxon>
    </lineage>
</organism>
<proteinExistence type="predicted"/>
<evidence type="ECO:0000313" key="1">
    <source>
        <dbReference type="EMBL" id="KAI3700962.1"/>
    </source>
</evidence>
<reference evidence="2" key="1">
    <citation type="journal article" date="2022" name="Mol. Ecol. Resour.">
        <title>The genomes of chicory, endive, great burdock and yacon provide insights into Asteraceae palaeo-polyploidization history and plant inulin production.</title>
        <authorList>
            <person name="Fan W."/>
            <person name="Wang S."/>
            <person name="Wang H."/>
            <person name="Wang A."/>
            <person name="Jiang F."/>
            <person name="Liu H."/>
            <person name="Zhao H."/>
            <person name="Xu D."/>
            <person name="Zhang Y."/>
        </authorList>
    </citation>
    <scope>NUCLEOTIDE SEQUENCE [LARGE SCALE GENOMIC DNA]</scope>
    <source>
        <strain evidence="2">cv. Punajuju</strain>
    </source>
</reference>
<protein>
    <submittedName>
        <fullName evidence="1">Uncharacterized protein</fullName>
    </submittedName>
</protein>
<accession>A0ACB8ZTT6</accession>
<dbReference type="EMBL" id="CM042016">
    <property type="protein sequence ID" value="KAI3700962.1"/>
    <property type="molecule type" value="Genomic_DNA"/>
</dbReference>
<name>A0ACB8ZTT6_CICIN</name>